<organism evidence="4">
    <name type="scientific">Tanacetum cinerariifolium</name>
    <name type="common">Dalmatian daisy</name>
    <name type="synonym">Chrysanthemum cinerariifolium</name>
    <dbReference type="NCBI Taxonomy" id="118510"/>
    <lineage>
        <taxon>Eukaryota</taxon>
        <taxon>Viridiplantae</taxon>
        <taxon>Streptophyta</taxon>
        <taxon>Embryophyta</taxon>
        <taxon>Tracheophyta</taxon>
        <taxon>Spermatophyta</taxon>
        <taxon>Magnoliopsida</taxon>
        <taxon>eudicotyledons</taxon>
        <taxon>Gunneridae</taxon>
        <taxon>Pentapetalae</taxon>
        <taxon>asterids</taxon>
        <taxon>campanulids</taxon>
        <taxon>Asterales</taxon>
        <taxon>Asteraceae</taxon>
        <taxon>Asteroideae</taxon>
        <taxon>Anthemideae</taxon>
        <taxon>Anthemidinae</taxon>
        <taxon>Tanacetum</taxon>
    </lineage>
</organism>
<name>A0A6L2N6T1_TANCI</name>
<keyword evidence="1" id="KW-0862">Zinc</keyword>
<dbReference type="InterPro" id="IPR036875">
    <property type="entry name" value="Znf_CCHC_sf"/>
</dbReference>
<evidence type="ECO:0000313" key="4">
    <source>
        <dbReference type="EMBL" id="GEU81820.1"/>
    </source>
</evidence>
<dbReference type="SUPFAM" id="SSF57756">
    <property type="entry name" value="Retrovirus zinc finger-like domains"/>
    <property type="match status" value="1"/>
</dbReference>
<dbReference type="PROSITE" id="PS50158">
    <property type="entry name" value="ZF_CCHC"/>
    <property type="match status" value="1"/>
</dbReference>
<feature type="region of interest" description="Disordered" evidence="2">
    <location>
        <begin position="434"/>
        <end position="453"/>
    </location>
</feature>
<proteinExistence type="predicted"/>
<keyword evidence="1" id="KW-0863">Zinc-finger</keyword>
<feature type="compositionally biased region" description="Basic and acidic residues" evidence="2">
    <location>
        <begin position="441"/>
        <end position="453"/>
    </location>
</feature>
<dbReference type="Gene3D" id="4.10.60.10">
    <property type="entry name" value="Zinc finger, CCHC-type"/>
    <property type="match status" value="1"/>
</dbReference>
<keyword evidence="1" id="KW-0479">Metal-binding</keyword>
<dbReference type="SMART" id="SM00343">
    <property type="entry name" value="ZnF_C2HC"/>
    <property type="match status" value="1"/>
</dbReference>
<dbReference type="GO" id="GO:0003676">
    <property type="term" value="F:nucleic acid binding"/>
    <property type="evidence" value="ECO:0007669"/>
    <property type="project" value="InterPro"/>
</dbReference>
<evidence type="ECO:0000259" key="3">
    <source>
        <dbReference type="PROSITE" id="PS50158"/>
    </source>
</evidence>
<gene>
    <name evidence="4" type="ORF">Tci_053798</name>
</gene>
<evidence type="ECO:0000256" key="1">
    <source>
        <dbReference type="PROSITE-ProRule" id="PRU00047"/>
    </source>
</evidence>
<reference evidence="4" key="1">
    <citation type="journal article" date="2019" name="Sci. Rep.">
        <title>Draft genome of Tanacetum cinerariifolium, the natural source of mosquito coil.</title>
        <authorList>
            <person name="Yamashiro T."/>
            <person name="Shiraishi A."/>
            <person name="Satake H."/>
            <person name="Nakayama K."/>
        </authorList>
    </citation>
    <scope>NUCLEOTIDE SEQUENCE</scope>
</reference>
<evidence type="ECO:0000256" key="2">
    <source>
        <dbReference type="SAM" id="MobiDB-lite"/>
    </source>
</evidence>
<dbReference type="AlphaFoldDB" id="A0A6L2N6T1"/>
<dbReference type="GO" id="GO:0008270">
    <property type="term" value="F:zinc ion binding"/>
    <property type="evidence" value="ECO:0007669"/>
    <property type="project" value="UniProtKB-KW"/>
</dbReference>
<dbReference type="Pfam" id="PF14223">
    <property type="entry name" value="Retrotran_gag_2"/>
    <property type="match status" value="1"/>
</dbReference>
<feature type="domain" description="CCHC-type" evidence="3">
    <location>
        <begin position="284"/>
        <end position="297"/>
    </location>
</feature>
<comment type="caution">
    <text evidence="4">The sequence shown here is derived from an EMBL/GenBank/DDBJ whole genome shotgun (WGS) entry which is preliminary data.</text>
</comment>
<protein>
    <recommendedName>
        <fullName evidence="3">CCHC-type domain-containing protein</fullName>
    </recommendedName>
</protein>
<accession>A0A6L2N6T1</accession>
<dbReference type="InterPro" id="IPR001878">
    <property type="entry name" value="Znf_CCHC"/>
</dbReference>
<dbReference type="EMBL" id="BKCJ010008361">
    <property type="protein sequence ID" value="GEU81820.1"/>
    <property type="molecule type" value="Genomic_DNA"/>
</dbReference>
<sequence>MSTQPDIYAASSENRPHMLNKDNYVPWSSRIIRYARSKPNGKMIVDSIKNGPYVRRMIATLGEPDLHVPVPESFHKQMDEELTENDIKRIDADDQAIQTILLGLPEDVYAAVDSCETAKEIWERVRQMMKGSDIGEQDKKANLFNEWEKFTSTDEESIESYYHRFRHVTIVRQTKNLHEADFTQIYDFLKMNQDEDKQTQNVRGNGGNQFGQYARQVAQNQQGYNAWKNGGIQGVQNAVQNEGVWNGGNQNGLVVVPGIANQNGTGNVVTTKAEGTGNGNQAMCYNCRGLGHIARNCTARPKRRDVAYLQTQLLIAQKEEAGIQLQAEEFDFMAATGDLDEIEEVNANCILKANLQHASTSGTHLDKASIYDTDGSAEVQLNNNCYDNEIFNMFTQEEQYTDLLEPIPEPQLVPQNDNHVTFVSPSMVQIRGTVETSSAPNEEHSSISSLMEEKKNSKHDFKIQEDKFLDKEVDLEAKIKYLENVLLKMGQTVQTMHMRNPKPDSFYHPNQKMALGYPNPSYLNKAQLKQQSLYNGNLLLEEHGPPAVYDSEETLELAQESREKMRFLKKEIKLANYAKINHMSRVFIPQTTKSKEELFLSNVLNMVTVSKMISIPNEDLSDDITPSVARKFLNEVKSSLVTLQPQLRDLKGKSRDTLSASNTLDPLNQKLESKIVELEFQVVNCEREISHLKTTYKNLFDSITSNREHVKLHDLIYENAQLRARVFKNTSESIKNTLGMSVTPHVDKPKLSAINPHSKKLHAWILSHSVPQPKEFNV</sequence>
<dbReference type="Pfam" id="PF00098">
    <property type="entry name" value="zf-CCHC"/>
    <property type="match status" value="1"/>
</dbReference>